<dbReference type="GO" id="GO:0004527">
    <property type="term" value="F:exonuclease activity"/>
    <property type="evidence" value="ECO:0007669"/>
    <property type="project" value="UniProtKB-KW"/>
</dbReference>
<accession>T0MBA5</accession>
<keyword evidence="3" id="KW-0255">Endonuclease</keyword>
<dbReference type="PANTHER" id="PTHR11200:SF275">
    <property type="entry name" value="LD06095P"/>
    <property type="match status" value="1"/>
</dbReference>
<dbReference type="GO" id="GO:0004439">
    <property type="term" value="F:phosphatidylinositol-4,5-bisphosphate 5-phosphatase activity"/>
    <property type="evidence" value="ECO:0007669"/>
    <property type="project" value="TreeGrafter"/>
</dbReference>
<proteinExistence type="predicted"/>
<dbReference type="SUPFAM" id="SSF56219">
    <property type="entry name" value="DNase I-like"/>
    <property type="match status" value="1"/>
</dbReference>
<dbReference type="AlphaFoldDB" id="T0MBA5"/>
<dbReference type="InterPro" id="IPR036691">
    <property type="entry name" value="Endo/exonu/phosph_ase_sf"/>
</dbReference>
<evidence type="ECO:0000313" key="4">
    <source>
        <dbReference type="Proteomes" id="UP000053780"/>
    </source>
</evidence>
<evidence type="ECO:0000256" key="1">
    <source>
        <dbReference type="SAM" id="Phobius"/>
    </source>
</evidence>
<dbReference type="VEuPathDB" id="MicrosporidiaDB:NAPIS_ORF01965"/>
<organism evidence="3 4">
    <name type="scientific">Vairimorpha apis BRL 01</name>
    <dbReference type="NCBI Taxonomy" id="1037528"/>
    <lineage>
        <taxon>Eukaryota</taxon>
        <taxon>Fungi</taxon>
        <taxon>Fungi incertae sedis</taxon>
        <taxon>Microsporidia</taxon>
        <taxon>Nosematidae</taxon>
        <taxon>Vairimorpha</taxon>
    </lineage>
</organism>
<dbReference type="Proteomes" id="UP000053780">
    <property type="component" value="Unassembled WGS sequence"/>
</dbReference>
<keyword evidence="4" id="KW-1185">Reference proteome</keyword>
<keyword evidence="1" id="KW-0472">Membrane</keyword>
<dbReference type="InterPro" id="IPR046985">
    <property type="entry name" value="IP5"/>
</dbReference>
<evidence type="ECO:0000313" key="3">
    <source>
        <dbReference type="EMBL" id="EQB60471.1"/>
    </source>
</evidence>
<dbReference type="Gene3D" id="3.60.10.10">
    <property type="entry name" value="Endonuclease/exonuclease/phosphatase"/>
    <property type="match status" value="1"/>
</dbReference>
<keyword evidence="1" id="KW-1133">Transmembrane helix</keyword>
<keyword evidence="1" id="KW-0812">Transmembrane</keyword>
<dbReference type="GO" id="GO:0046856">
    <property type="term" value="P:phosphatidylinositol dephosphorylation"/>
    <property type="evidence" value="ECO:0007669"/>
    <property type="project" value="InterPro"/>
</dbReference>
<keyword evidence="3" id="KW-0540">Nuclease</keyword>
<name>T0MBA5_9MICR</name>
<dbReference type="HOGENOM" id="CLU_1971166_0_0_1"/>
<dbReference type="EMBL" id="KE647284">
    <property type="protein sequence ID" value="EQB60471.1"/>
    <property type="molecule type" value="Genomic_DNA"/>
</dbReference>
<protein>
    <submittedName>
        <fullName evidence="3">Domain and endonuclease exonuclease phosphatase family protein</fullName>
    </submittedName>
</protein>
<dbReference type="InterPro" id="IPR000300">
    <property type="entry name" value="IPPc"/>
</dbReference>
<reference evidence="3 4" key="1">
    <citation type="journal article" date="2013" name="BMC Genomics">
        <title>Genome sequencing and comparative genomics of honey bee microsporidia, Nosema apis reveal novel insights into host-parasite interactions.</title>
        <authorList>
            <person name="Chen Yp."/>
            <person name="Pettis J.S."/>
            <person name="Zhao Y."/>
            <person name="Liu X."/>
            <person name="Tallon L.J."/>
            <person name="Sadzewicz L.D."/>
            <person name="Li R."/>
            <person name="Zheng H."/>
            <person name="Huang S."/>
            <person name="Zhang X."/>
            <person name="Hamilton M.C."/>
            <person name="Pernal S.F."/>
            <person name="Melathopoulos A.P."/>
            <person name="Yan X."/>
            <person name="Evans J.D."/>
        </authorList>
    </citation>
    <scope>NUCLEOTIDE SEQUENCE [LARGE SCALE GENOMIC DNA]</scope>
    <source>
        <strain evidence="3 4">BRL 01</strain>
    </source>
</reference>
<dbReference type="OrthoDB" id="2194533at2759"/>
<keyword evidence="3" id="KW-0378">Hydrolase</keyword>
<feature type="domain" description="Inositol polyphosphate-related phosphatase" evidence="2">
    <location>
        <begin position="12"/>
        <end position="79"/>
    </location>
</feature>
<dbReference type="Pfam" id="PF22669">
    <property type="entry name" value="Exo_endo_phos2"/>
    <property type="match status" value="1"/>
</dbReference>
<sequence>MNNYKFSNDQYDDIKVMTHYNEAKINFPVTYKYNKSYINKIRIPSYCDRIIYKLDLPCKIIEYNSLHVFTNSDHKPVFLDTEVDFLKGNNELKTDILSEISTFLFENWFISLIFIIILFFVLKKLCF</sequence>
<feature type="transmembrane region" description="Helical" evidence="1">
    <location>
        <begin position="100"/>
        <end position="122"/>
    </location>
</feature>
<keyword evidence="3" id="KW-0269">Exonuclease</keyword>
<dbReference type="PANTHER" id="PTHR11200">
    <property type="entry name" value="INOSITOL 5-PHOSPHATASE"/>
    <property type="match status" value="1"/>
</dbReference>
<evidence type="ECO:0000259" key="2">
    <source>
        <dbReference type="Pfam" id="PF22669"/>
    </source>
</evidence>
<gene>
    <name evidence="3" type="ORF">NAPIS_ORF01965</name>
</gene>
<dbReference type="GO" id="GO:0004519">
    <property type="term" value="F:endonuclease activity"/>
    <property type="evidence" value="ECO:0007669"/>
    <property type="project" value="UniProtKB-KW"/>
</dbReference>